<evidence type="ECO:0000256" key="1">
    <source>
        <dbReference type="SAM" id="Coils"/>
    </source>
</evidence>
<dbReference type="AlphaFoldDB" id="A0A9J7F514"/>
<dbReference type="GeneID" id="100754957"/>
<sequence length="747" mass="87263">MPLATSIKANTYCSAVLSQYIGEIMDHHIPMHALPEEIQKTHDGWRVPTPASCPGENGELKTRIPEYWRLLKMSPEETVCKYCGVSYLILHEFKAMKEKLKAMEEEMKLYQGSLERERRLQEKLQSLSQELDKYKTDCESKNERIQDAGMQLKKQQNEFQRVQQELGHLQHELKVKQKQSKVFSQRLSEYKYFWNKTLLLLTFTKRELTSIKYEICDNFQNWTSLKGEVFLQIKSISDTALAEIDKLNKSLTVSQRNKICLEEEMKNLKLLSDTAILRSQQMEASKQHEVNLQARCYGLQKEALDLQCQVENLGLRLQKTVMELDNCKEMLMKKSNDADNCQRELRKLKFESVISESRHNRLLKEKEDSLISCQQLYKTLQEELTTKERQEEDIKRRINLAENELEMTKTLLHQTQEEILTLKNERELMLVAHQKSIEQMQETLRQKLLSDDSWREKIEAELTKERARHLIECQEQALLFKKEAKLELDIEKEKHQEIIRKYQQEQESLQMKIAELIASATKDLRLEVASLHEKLRESQARYTEESESKKKEIEDLKSVVAEFECRLKQETSHDDSVSEDLKKEMKQKSDELERVMLAQTQLQQQFSQSQEENTFLQETVRRECEERFELTEALSQAREQLLELRRNGGSLPCSLNKGTLTYPATAVSNHHERSSSVRQNCGRGTNTPSLHGLPKPTASPTRDRLKKVSSSGLPALPQPYPSRGRTSSVNESRQRLTAILLRRLSQQ</sequence>
<dbReference type="InterPro" id="IPR038799">
    <property type="entry name" value="LEKR1"/>
</dbReference>
<keyword evidence="1" id="KW-0175">Coiled coil</keyword>
<reference evidence="3" key="2">
    <citation type="journal article" date="2020" name="Biotechnol. Bioeng.">
        <title>Chromosome-scale scaffolds for the Chinese hamster reference genome assembly to facilitate the study of the CHO epigenome.</title>
        <authorList>
            <person name="Hilliard W."/>
            <person name="MacDonald M."/>
            <person name="Lee K.H."/>
        </authorList>
    </citation>
    <scope>NUCLEOTIDE SEQUENCE [LARGE SCALE GENOMIC DNA]</scope>
    <source>
        <strain evidence="3">17A/GY</strain>
    </source>
</reference>
<feature type="region of interest" description="Disordered" evidence="2">
    <location>
        <begin position="667"/>
        <end position="733"/>
    </location>
</feature>
<reference evidence="3" key="1">
    <citation type="journal article" date="2018" name="Biotechnol. Bioeng.">
        <title>A reference genome of the Chinese hamster based on a hybrid assembly strategy.</title>
        <authorList>
            <person name="Rupp O."/>
            <person name="MacDonald M.L."/>
            <person name="Li S."/>
            <person name="Dhiman H."/>
            <person name="Polson S."/>
            <person name="Griep S."/>
            <person name="Heffner K."/>
            <person name="Hernandez I."/>
            <person name="Brinkrolf K."/>
            <person name="Jadhav V."/>
            <person name="Samoudi M."/>
            <person name="Hao H."/>
            <person name="Kingham B."/>
            <person name="Goesmann A."/>
            <person name="Betenbaugh M.J."/>
            <person name="Lewis N.E."/>
            <person name="Borth N."/>
            <person name="Lee K.H."/>
        </authorList>
    </citation>
    <scope>NUCLEOTIDE SEQUENCE [LARGE SCALE GENOMIC DNA]</scope>
    <source>
        <strain evidence="3">17A/GY</strain>
    </source>
</reference>
<feature type="coiled-coil region" evidence="1">
    <location>
        <begin position="93"/>
        <end position="179"/>
    </location>
</feature>
<dbReference type="RefSeq" id="XP_027247535.1">
    <property type="nucleotide sequence ID" value="XM_027391734.2"/>
</dbReference>
<dbReference type="KEGG" id="cge:100754957"/>
<dbReference type="PANTHER" id="PTHR34251:SF1">
    <property type="entry name" value="LEUCINE, GLUTAMATE AND LYSINE RICH 1"/>
    <property type="match status" value="1"/>
</dbReference>
<evidence type="ECO:0000313" key="4">
    <source>
        <dbReference type="RefSeq" id="XP_027247535.1"/>
    </source>
</evidence>
<evidence type="ECO:0000313" key="3">
    <source>
        <dbReference type="Proteomes" id="UP001108280"/>
    </source>
</evidence>
<reference evidence="4" key="3">
    <citation type="submission" date="2025-08" db="UniProtKB">
        <authorList>
            <consortium name="RefSeq"/>
        </authorList>
    </citation>
    <scope>IDENTIFICATION</scope>
    <source>
        <strain evidence="4">17A/GY</strain>
        <tissue evidence="4">Liver</tissue>
    </source>
</reference>
<feature type="compositionally biased region" description="Polar residues" evidence="2">
    <location>
        <begin position="676"/>
        <end position="689"/>
    </location>
</feature>
<evidence type="ECO:0000256" key="2">
    <source>
        <dbReference type="SAM" id="MobiDB-lite"/>
    </source>
</evidence>
<protein>
    <submittedName>
        <fullName evidence="4">Leucine-, glutamate- and lysine-rich protein 1 isoform X2</fullName>
    </submittedName>
</protein>
<feature type="coiled-coil region" evidence="1">
    <location>
        <begin position="324"/>
        <end position="425"/>
    </location>
</feature>
<feature type="coiled-coil region" evidence="1">
    <location>
        <begin position="481"/>
        <end position="647"/>
    </location>
</feature>
<dbReference type="CTD" id="389170"/>
<name>A0A9J7F514_CRIGR</name>
<dbReference type="OrthoDB" id="10256467at2759"/>
<keyword evidence="3" id="KW-1185">Reference proteome</keyword>
<accession>A0A9J7F514</accession>
<dbReference type="Proteomes" id="UP001108280">
    <property type="component" value="Chromosome 1"/>
</dbReference>
<gene>
    <name evidence="4" type="primary">Lekr1</name>
</gene>
<dbReference type="PANTHER" id="PTHR34251">
    <property type="entry name" value="LEUCINE-, GLUTAMATE- AND LYSINE-RICH PROTEIN 1"/>
    <property type="match status" value="1"/>
</dbReference>
<organism evidence="3 4">
    <name type="scientific">Cricetulus griseus</name>
    <name type="common">Chinese hamster</name>
    <name type="synonym">Cricetulus barabensis griseus</name>
    <dbReference type="NCBI Taxonomy" id="10029"/>
    <lineage>
        <taxon>Eukaryota</taxon>
        <taxon>Metazoa</taxon>
        <taxon>Chordata</taxon>
        <taxon>Craniata</taxon>
        <taxon>Vertebrata</taxon>
        <taxon>Euteleostomi</taxon>
        <taxon>Mammalia</taxon>
        <taxon>Eutheria</taxon>
        <taxon>Euarchontoglires</taxon>
        <taxon>Glires</taxon>
        <taxon>Rodentia</taxon>
        <taxon>Myomorpha</taxon>
        <taxon>Muroidea</taxon>
        <taxon>Cricetidae</taxon>
        <taxon>Cricetinae</taxon>
        <taxon>Cricetulus</taxon>
    </lineage>
</organism>
<proteinExistence type="predicted"/>